<dbReference type="SUPFAM" id="SSF54637">
    <property type="entry name" value="Thioesterase/thiol ester dehydrase-isomerase"/>
    <property type="match status" value="2"/>
</dbReference>
<evidence type="ECO:0000256" key="17">
    <source>
        <dbReference type="ARBA" id="ARBA00081533"/>
    </source>
</evidence>
<comment type="subcellular location">
    <subcellularLocation>
        <location evidence="3">Cytoplasm</location>
        <location evidence="3">Cytoskeleton</location>
        <location evidence="3">Spindle</location>
    </subcellularLocation>
    <subcellularLocation>
        <location evidence="4">Cytoplasm</location>
        <location evidence="4">Cytosol</location>
    </subcellularLocation>
    <subcellularLocation>
        <location evidence="2">Mitochondrion</location>
    </subcellularLocation>
    <subcellularLocation>
        <location evidence="1">Nucleus</location>
    </subcellularLocation>
</comment>
<keyword evidence="10" id="KW-0496">Mitochondrion</keyword>
<dbReference type="GO" id="GO:0005829">
    <property type="term" value="C:cytosol"/>
    <property type="evidence" value="ECO:0007669"/>
    <property type="project" value="UniProtKB-SubCell"/>
</dbReference>
<evidence type="ECO:0000256" key="11">
    <source>
        <dbReference type="ARBA" id="ARBA00023212"/>
    </source>
</evidence>
<dbReference type="PANTHER" id="PTHR21660">
    <property type="entry name" value="THIOESTERASE SUPERFAMILY MEMBER-RELATED"/>
    <property type="match status" value="1"/>
</dbReference>
<evidence type="ECO:0000256" key="5">
    <source>
        <dbReference type="ARBA" id="ARBA00008324"/>
    </source>
</evidence>
<feature type="domain" description="Thioesterase" evidence="20">
    <location>
        <begin position="104"/>
        <end position="157"/>
    </location>
</feature>
<keyword evidence="6" id="KW-0963">Cytoplasm</keyword>
<evidence type="ECO:0000256" key="13">
    <source>
        <dbReference type="ARBA" id="ARBA00052976"/>
    </source>
</evidence>
<comment type="function">
    <text evidence="14">Catalyzes the hydrolysis of acyl-CoAs into free fatty acids and coenzyme A (CoASH), regulating their respective intracellular levels. Has acyl-CoA thioesterase activity towards medium (C12) and long-chain (C18) fatty acyl-CoA substrates. Can also hydrolyze 3-hydroxyphenylacetyl-CoA and 3,4-dihydroxyphenylacetyl-CoA (in vitro). May play a role in controlling adaptive thermogenesis.</text>
</comment>
<accession>A0A4Y1RM00</accession>
<gene>
    <name evidence="21" type="ORF">Prudu_015896</name>
</gene>
<keyword evidence="8" id="KW-0007">Acetylation</keyword>
<protein>
    <recommendedName>
        <fullName evidence="16">Acyl-coenzyme A thioesterase 13</fullName>
    </recommendedName>
    <alternativeName>
        <fullName evidence="17">Hotdog-fold thioesterase superfamily member 2</fullName>
    </alternativeName>
    <alternativeName>
        <fullName evidence="18">Thioesterase superfamily member 2</fullName>
    </alternativeName>
</protein>
<dbReference type="InterPro" id="IPR039298">
    <property type="entry name" value="ACOT13"/>
</dbReference>
<evidence type="ECO:0000259" key="20">
    <source>
        <dbReference type="Pfam" id="PF03061"/>
    </source>
</evidence>
<dbReference type="Gene3D" id="3.10.129.10">
    <property type="entry name" value="Hotdog Thioesterase"/>
    <property type="match status" value="2"/>
</dbReference>
<organism evidence="21">
    <name type="scientific">Prunus dulcis</name>
    <name type="common">Almond</name>
    <name type="synonym">Amygdalus dulcis</name>
    <dbReference type="NCBI Taxonomy" id="3755"/>
    <lineage>
        <taxon>Eukaryota</taxon>
        <taxon>Viridiplantae</taxon>
        <taxon>Streptophyta</taxon>
        <taxon>Embryophyta</taxon>
        <taxon>Tracheophyta</taxon>
        <taxon>Spermatophyta</taxon>
        <taxon>Magnoliopsida</taxon>
        <taxon>eudicotyledons</taxon>
        <taxon>Gunneridae</taxon>
        <taxon>Pentapetalae</taxon>
        <taxon>rosids</taxon>
        <taxon>fabids</taxon>
        <taxon>Rosales</taxon>
        <taxon>Rosaceae</taxon>
        <taxon>Amygdaloideae</taxon>
        <taxon>Amygdaleae</taxon>
        <taxon>Prunus</taxon>
    </lineage>
</organism>
<evidence type="ECO:0000256" key="15">
    <source>
        <dbReference type="ARBA" id="ARBA00064709"/>
    </source>
</evidence>
<evidence type="ECO:0000256" key="16">
    <source>
        <dbReference type="ARBA" id="ARBA00067273"/>
    </source>
</evidence>
<evidence type="ECO:0000256" key="18">
    <source>
        <dbReference type="ARBA" id="ARBA00083956"/>
    </source>
</evidence>
<dbReference type="FunFam" id="3.10.129.10:FF:000021">
    <property type="entry name" value="Acyl-coenzyme A thioesterase 13"/>
    <property type="match status" value="1"/>
</dbReference>
<evidence type="ECO:0000256" key="7">
    <source>
        <dbReference type="ARBA" id="ARBA00022801"/>
    </source>
</evidence>
<evidence type="ECO:0000256" key="8">
    <source>
        <dbReference type="ARBA" id="ARBA00022990"/>
    </source>
</evidence>
<proteinExistence type="inferred from homology"/>
<evidence type="ECO:0000256" key="9">
    <source>
        <dbReference type="ARBA" id="ARBA00023098"/>
    </source>
</evidence>
<keyword evidence="12" id="KW-0539">Nucleus</keyword>
<comment type="subunit">
    <text evidence="15">Homotetramer. Interacts with PCTP.</text>
</comment>
<keyword evidence="7" id="KW-0378">Hydrolase</keyword>
<name>A0A4Y1RM00_PRUDU</name>
<dbReference type="PANTHER" id="PTHR21660:SF8">
    <property type="entry name" value="OS02G0521700 PROTEIN"/>
    <property type="match status" value="1"/>
</dbReference>
<dbReference type="InterPro" id="IPR006683">
    <property type="entry name" value="Thioestr_dom"/>
</dbReference>
<evidence type="ECO:0000256" key="4">
    <source>
        <dbReference type="ARBA" id="ARBA00004514"/>
    </source>
</evidence>
<evidence type="ECO:0000256" key="1">
    <source>
        <dbReference type="ARBA" id="ARBA00004123"/>
    </source>
</evidence>
<feature type="region of interest" description="Disordered" evidence="19">
    <location>
        <begin position="17"/>
        <end position="51"/>
    </location>
</feature>
<dbReference type="GO" id="GO:0005634">
    <property type="term" value="C:nucleus"/>
    <property type="evidence" value="ECO:0007669"/>
    <property type="project" value="UniProtKB-SubCell"/>
</dbReference>
<evidence type="ECO:0000256" key="2">
    <source>
        <dbReference type="ARBA" id="ARBA00004173"/>
    </source>
</evidence>
<evidence type="ECO:0000256" key="14">
    <source>
        <dbReference type="ARBA" id="ARBA00058205"/>
    </source>
</evidence>
<dbReference type="Pfam" id="PF03061">
    <property type="entry name" value="4HBT"/>
    <property type="match status" value="2"/>
</dbReference>
<dbReference type="AlphaFoldDB" id="A0A4Y1RM00"/>
<dbReference type="GO" id="GO:0005739">
    <property type="term" value="C:mitochondrion"/>
    <property type="evidence" value="ECO:0007669"/>
    <property type="project" value="UniProtKB-SubCell"/>
</dbReference>
<evidence type="ECO:0000256" key="12">
    <source>
        <dbReference type="ARBA" id="ARBA00023242"/>
    </source>
</evidence>
<keyword evidence="11" id="KW-0206">Cytoskeleton</keyword>
<sequence>MTRCVIITPENLNFPFADPLHSNSSPEMDQNGGKPSMEKAKRSLELTDDESEAVSRLAVPPHRAGAGPSFYEYFALRGIQVDLVEPGLVVCTFKVPLHLSDRSGRLANGAIANLVDEVGGAVVHVEGLPMNVSVDMCISYMSTAKLHDELEITSRVLGQRGIENLGNKVIQLQGRGGEECQKTLPTQRDIPGAGKFSPRKDLMYLKRNGSSLMKMTLFCRTMMSSSNPISFPPSQYFLFKDPFLTNSIFGASPYGCGKILYEEKVERKSNMEDAKKCLELTPDESEAVSRVVVPEIRVGKEPSLYDLFATTGIRVDRVEPGFAVCSFKVPPRLTDKDGNLSNGAIANLVDVAGASLIYVMGLPMNVSVDMSISYVSKAKIDDELEITSKRLGQKGGYSGTSVLMRNKATGEIVAEGRHSLFRSAAASKL</sequence>
<reference evidence="21" key="1">
    <citation type="journal article" date="2019" name="Science">
        <title>Mutation of a bHLH transcription factor allowed almond domestication.</title>
        <authorList>
            <person name="Sanchez-Perez R."/>
            <person name="Pavan S."/>
            <person name="Mazzeo R."/>
            <person name="Moldovan C."/>
            <person name="Aiese Cigliano R."/>
            <person name="Del Cueto J."/>
            <person name="Ricciardi F."/>
            <person name="Lotti C."/>
            <person name="Ricciardi L."/>
            <person name="Dicenta F."/>
            <person name="Lopez-Marques R.L."/>
            <person name="Lindberg Moller B."/>
        </authorList>
    </citation>
    <scope>NUCLEOTIDE SEQUENCE</scope>
</reference>
<comment type="similarity">
    <text evidence="5">Belongs to the thioesterase PaaI family.</text>
</comment>
<keyword evidence="9" id="KW-0443">Lipid metabolism</keyword>
<dbReference type="GO" id="GO:0005819">
    <property type="term" value="C:spindle"/>
    <property type="evidence" value="ECO:0007669"/>
    <property type="project" value="UniProtKB-SubCell"/>
</dbReference>
<evidence type="ECO:0000313" key="21">
    <source>
        <dbReference type="EMBL" id="BBH04693.1"/>
    </source>
</evidence>
<evidence type="ECO:0000256" key="10">
    <source>
        <dbReference type="ARBA" id="ARBA00023128"/>
    </source>
</evidence>
<dbReference type="InterPro" id="IPR029069">
    <property type="entry name" value="HotDog_dom_sf"/>
</dbReference>
<comment type="catalytic activity">
    <reaction evidence="13">
        <text>a fatty acyl-CoA + H2O = a fatty acid + CoA + H(+)</text>
        <dbReference type="Rhea" id="RHEA:16781"/>
        <dbReference type="ChEBI" id="CHEBI:15377"/>
        <dbReference type="ChEBI" id="CHEBI:15378"/>
        <dbReference type="ChEBI" id="CHEBI:28868"/>
        <dbReference type="ChEBI" id="CHEBI:57287"/>
        <dbReference type="ChEBI" id="CHEBI:77636"/>
    </reaction>
    <physiologicalReaction direction="left-to-right" evidence="13">
        <dbReference type="Rhea" id="RHEA:16782"/>
    </physiologicalReaction>
</comment>
<evidence type="ECO:0000256" key="19">
    <source>
        <dbReference type="SAM" id="MobiDB-lite"/>
    </source>
</evidence>
<dbReference type="GO" id="GO:0047617">
    <property type="term" value="F:fatty acyl-CoA hydrolase activity"/>
    <property type="evidence" value="ECO:0007669"/>
    <property type="project" value="InterPro"/>
</dbReference>
<dbReference type="EMBL" id="AP019302">
    <property type="protein sequence ID" value="BBH04693.1"/>
    <property type="molecule type" value="Genomic_DNA"/>
</dbReference>
<evidence type="ECO:0000256" key="6">
    <source>
        <dbReference type="ARBA" id="ARBA00022490"/>
    </source>
</evidence>
<dbReference type="GO" id="GO:0006629">
    <property type="term" value="P:lipid metabolic process"/>
    <property type="evidence" value="ECO:0007669"/>
    <property type="project" value="UniProtKB-KW"/>
</dbReference>
<dbReference type="CDD" id="cd03443">
    <property type="entry name" value="PaaI_thioesterase"/>
    <property type="match status" value="2"/>
</dbReference>
<feature type="domain" description="Thioesterase" evidence="20">
    <location>
        <begin position="338"/>
        <end position="388"/>
    </location>
</feature>
<evidence type="ECO:0000256" key="3">
    <source>
        <dbReference type="ARBA" id="ARBA00004186"/>
    </source>
</evidence>
<feature type="compositionally biased region" description="Basic and acidic residues" evidence="19">
    <location>
        <begin position="36"/>
        <end position="45"/>
    </location>
</feature>